<dbReference type="InterPro" id="IPR004027">
    <property type="entry name" value="SEC_C_motif"/>
</dbReference>
<dbReference type="EMBL" id="BOMM01000028">
    <property type="protein sequence ID" value="GIE11375.1"/>
    <property type="molecule type" value="Genomic_DNA"/>
</dbReference>
<dbReference type="Pfam" id="PF02810">
    <property type="entry name" value="SEC-C"/>
    <property type="match status" value="1"/>
</dbReference>
<dbReference type="AlphaFoldDB" id="A0A919IZN8"/>
<proteinExistence type="predicted"/>
<dbReference type="InterPro" id="IPR011990">
    <property type="entry name" value="TPR-like_helical_dom_sf"/>
</dbReference>
<dbReference type="RefSeq" id="WP_203817906.1">
    <property type="nucleotide sequence ID" value="NZ_BAAABP010000058.1"/>
</dbReference>
<keyword evidence="2" id="KW-1185">Reference proteome</keyword>
<dbReference type="Gene3D" id="1.25.40.10">
    <property type="entry name" value="Tetratricopeptide repeat domain"/>
    <property type="match status" value="1"/>
</dbReference>
<evidence type="ECO:0008006" key="3">
    <source>
        <dbReference type="Google" id="ProtNLM"/>
    </source>
</evidence>
<evidence type="ECO:0000313" key="2">
    <source>
        <dbReference type="Proteomes" id="UP000598174"/>
    </source>
</evidence>
<comment type="caution">
    <text evidence="1">The sequence shown here is derived from an EMBL/GenBank/DDBJ whole genome shotgun (WGS) entry which is preliminary data.</text>
</comment>
<dbReference type="Gene3D" id="3.10.450.50">
    <property type="match status" value="1"/>
</dbReference>
<gene>
    <name evidence="1" type="ORF">Afe05nite_32150</name>
</gene>
<organism evidence="1 2">
    <name type="scientific">Paractinoplanes ferrugineus</name>
    <dbReference type="NCBI Taxonomy" id="113564"/>
    <lineage>
        <taxon>Bacteria</taxon>
        <taxon>Bacillati</taxon>
        <taxon>Actinomycetota</taxon>
        <taxon>Actinomycetes</taxon>
        <taxon>Micromonosporales</taxon>
        <taxon>Micromonosporaceae</taxon>
        <taxon>Paractinoplanes</taxon>
    </lineage>
</organism>
<protein>
    <recommendedName>
        <fullName evidence="3">SEC-C motif-containing protein</fullName>
    </recommendedName>
</protein>
<dbReference type="SUPFAM" id="SSF103642">
    <property type="entry name" value="Sec-C motif"/>
    <property type="match status" value="1"/>
</dbReference>
<accession>A0A919IZN8</accession>
<sequence>MPLKTELTRADLTEIRRSALGAADPLGVAAELADAVDAKHLADEQEAGYAFALAAEIAESRGKLDAALRYADRAVEANGDRDDSEAGAARALRARVLFRVGRADEAMAELEALRPLLTQHADAAAYIGAGLAVGGRNQVAEQWLTEAVKETLGTRDGEPRDADDAGLLFFLLQQRHRLRHVLGLPHDSHDNLAERLETRLADTAEQPALADLVFYPRAEFDEAKASRPELGENWDEHRAVLEKGAVAGRELHTASGARISWPPERNAACWCGSGLKYKKCCLPRSRG</sequence>
<evidence type="ECO:0000313" key="1">
    <source>
        <dbReference type="EMBL" id="GIE11375.1"/>
    </source>
</evidence>
<dbReference type="Proteomes" id="UP000598174">
    <property type="component" value="Unassembled WGS sequence"/>
</dbReference>
<reference evidence="1" key="1">
    <citation type="submission" date="2021-01" db="EMBL/GenBank/DDBJ databases">
        <title>Whole genome shotgun sequence of Actinoplanes ferrugineus NBRC 15555.</title>
        <authorList>
            <person name="Komaki H."/>
            <person name="Tamura T."/>
        </authorList>
    </citation>
    <scope>NUCLEOTIDE SEQUENCE</scope>
    <source>
        <strain evidence="1">NBRC 15555</strain>
    </source>
</reference>
<name>A0A919IZN8_9ACTN</name>
<dbReference type="SUPFAM" id="SSF48452">
    <property type="entry name" value="TPR-like"/>
    <property type="match status" value="1"/>
</dbReference>